<dbReference type="EMBL" id="JBEYRS010000012">
    <property type="protein sequence ID" value="MEW2365649.1"/>
    <property type="molecule type" value="Genomic_DNA"/>
</dbReference>
<sequence length="129" mass="14415">MSIRDDILAGLRASEDTMVGDATPEQVLDAYRDEVLREHAAEKQSEREEAETDQAYRASAAARIWSRLCYPPLGRNCTETYADRLLRRLRAEVLREAADKLVAKYGVTNRAAGDLRRMADADEAGEGVE</sequence>
<accession>A0ABV3M1R9</accession>
<organism evidence="1 2">
    <name type="scientific">Streptomyces huasconensis</name>
    <dbReference type="NCBI Taxonomy" id="1854574"/>
    <lineage>
        <taxon>Bacteria</taxon>
        <taxon>Bacillati</taxon>
        <taxon>Actinomycetota</taxon>
        <taxon>Actinomycetes</taxon>
        <taxon>Kitasatosporales</taxon>
        <taxon>Streptomycetaceae</taxon>
        <taxon>Streptomyces</taxon>
    </lineage>
</organism>
<name>A0ABV3M1R9_9ACTN</name>
<evidence type="ECO:0000313" key="2">
    <source>
        <dbReference type="Proteomes" id="UP001553843"/>
    </source>
</evidence>
<dbReference type="RefSeq" id="WP_359780927.1">
    <property type="nucleotide sequence ID" value="NZ_JBEYRR010000008.1"/>
</dbReference>
<proteinExistence type="predicted"/>
<dbReference type="Proteomes" id="UP001553843">
    <property type="component" value="Unassembled WGS sequence"/>
</dbReference>
<evidence type="ECO:0000313" key="1">
    <source>
        <dbReference type="EMBL" id="MEW2365649.1"/>
    </source>
</evidence>
<gene>
    <name evidence="1" type="ORF">AB0887_27325</name>
</gene>
<keyword evidence="2" id="KW-1185">Reference proteome</keyword>
<protein>
    <submittedName>
        <fullName evidence="1">Uncharacterized protein</fullName>
    </submittedName>
</protein>
<reference evidence="1 2" key="1">
    <citation type="submission" date="2024-06" db="EMBL/GenBank/DDBJ databases">
        <title>The Natural Products Discovery Center: Release of the First 8490 Sequenced Strains for Exploring Actinobacteria Biosynthetic Diversity.</title>
        <authorList>
            <person name="Kalkreuter E."/>
            <person name="Kautsar S.A."/>
            <person name="Yang D."/>
            <person name="Bader C.D."/>
            <person name="Teijaro C.N."/>
            <person name="Fluegel L."/>
            <person name="Davis C.M."/>
            <person name="Simpson J.R."/>
            <person name="Lauterbach L."/>
            <person name="Steele A.D."/>
            <person name="Gui C."/>
            <person name="Meng S."/>
            <person name="Li G."/>
            <person name="Viehrig K."/>
            <person name="Ye F."/>
            <person name="Su P."/>
            <person name="Kiefer A.F."/>
            <person name="Nichols A."/>
            <person name="Cepeda A.J."/>
            <person name="Yan W."/>
            <person name="Fan B."/>
            <person name="Jiang Y."/>
            <person name="Adhikari A."/>
            <person name="Zheng C.-J."/>
            <person name="Schuster L."/>
            <person name="Cowan T.M."/>
            <person name="Smanski M.J."/>
            <person name="Chevrette M.G."/>
            <person name="De Carvalho L.P.S."/>
            <person name="Shen B."/>
        </authorList>
    </citation>
    <scope>NUCLEOTIDE SEQUENCE [LARGE SCALE GENOMIC DNA]</scope>
    <source>
        <strain evidence="1 2">NPDC047833</strain>
    </source>
</reference>
<comment type="caution">
    <text evidence="1">The sequence shown here is derived from an EMBL/GenBank/DDBJ whole genome shotgun (WGS) entry which is preliminary data.</text>
</comment>